<sequence length="127" mass="14537">MAEPSSADLRGNFLAYWGLRTDRTVKSFVRVCIFYPQIFAYLRPKIGKFSGHSLAGASRGLGLDVMYDPKFREFFRTSGVLSWMMKQSSDFVINRGFRTPSAWEGLKMAEIAMKQPRTRHQVPKHGL</sequence>
<keyword evidence="2" id="KW-1185">Reference proteome</keyword>
<accession>A0A2H3DPK9</accession>
<proteinExistence type="predicted"/>
<dbReference type="InParanoid" id="A0A2H3DPK9"/>
<reference evidence="2" key="1">
    <citation type="journal article" date="2017" name="Nat. Ecol. Evol.">
        <title>Genome expansion and lineage-specific genetic innovations in the forest pathogenic fungi Armillaria.</title>
        <authorList>
            <person name="Sipos G."/>
            <person name="Prasanna A.N."/>
            <person name="Walter M.C."/>
            <person name="O'Connor E."/>
            <person name="Balint B."/>
            <person name="Krizsan K."/>
            <person name="Kiss B."/>
            <person name="Hess J."/>
            <person name="Varga T."/>
            <person name="Slot J."/>
            <person name="Riley R."/>
            <person name="Boka B."/>
            <person name="Rigling D."/>
            <person name="Barry K."/>
            <person name="Lee J."/>
            <person name="Mihaltcheva S."/>
            <person name="LaButti K."/>
            <person name="Lipzen A."/>
            <person name="Waldron R."/>
            <person name="Moloney N.M."/>
            <person name="Sperisen C."/>
            <person name="Kredics L."/>
            <person name="Vagvoelgyi C."/>
            <person name="Patrignani A."/>
            <person name="Fitzpatrick D."/>
            <person name="Nagy I."/>
            <person name="Doyle S."/>
            <person name="Anderson J.B."/>
            <person name="Grigoriev I.V."/>
            <person name="Gueldener U."/>
            <person name="Muensterkoetter M."/>
            <person name="Nagy L.G."/>
        </authorList>
    </citation>
    <scope>NUCLEOTIDE SEQUENCE [LARGE SCALE GENOMIC DNA]</scope>
    <source>
        <strain evidence="2">Ar21-2</strain>
    </source>
</reference>
<dbReference type="AlphaFoldDB" id="A0A2H3DPK9"/>
<organism evidence="1 2">
    <name type="scientific">Armillaria gallica</name>
    <name type="common">Bulbous honey fungus</name>
    <name type="synonym">Armillaria bulbosa</name>
    <dbReference type="NCBI Taxonomy" id="47427"/>
    <lineage>
        <taxon>Eukaryota</taxon>
        <taxon>Fungi</taxon>
        <taxon>Dikarya</taxon>
        <taxon>Basidiomycota</taxon>
        <taxon>Agaricomycotina</taxon>
        <taxon>Agaricomycetes</taxon>
        <taxon>Agaricomycetidae</taxon>
        <taxon>Agaricales</taxon>
        <taxon>Marasmiineae</taxon>
        <taxon>Physalacriaceae</taxon>
        <taxon>Armillaria</taxon>
    </lineage>
</organism>
<evidence type="ECO:0000313" key="1">
    <source>
        <dbReference type="EMBL" id="PBK91007.1"/>
    </source>
</evidence>
<evidence type="ECO:0000313" key="2">
    <source>
        <dbReference type="Proteomes" id="UP000217790"/>
    </source>
</evidence>
<protein>
    <submittedName>
        <fullName evidence="1">Uncharacterized protein</fullName>
    </submittedName>
</protein>
<dbReference type="Proteomes" id="UP000217790">
    <property type="component" value="Unassembled WGS sequence"/>
</dbReference>
<gene>
    <name evidence="1" type="ORF">ARMGADRAFT_1064319</name>
</gene>
<dbReference type="EMBL" id="KZ293663">
    <property type="protein sequence ID" value="PBK91007.1"/>
    <property type="molecule type" value="Genomic_DNA"/>
</dbReference>
<name>A0A2H3DPK9_ARMGA</name>